<proteinExistence type="predicted"/>
<gene>
    <name evidence="2" type="ORF">AVDCRST_MAG18-5262</name>
</gene>
<feature type="non-terminal residue" evidence="2">
    <location>
        <position position="58"/>
    </location>
</feature>
<evidence type="ECO:0000313" key="2">
    <source>
        <dbReference type="EMBL" id="CAA9590911.1"/>
    </source>
</evidence>
<reference evidence="2" key="1">
    <citation type="submission" date="2020-02" db="EMBL/GenBank/DDBJ databases">
        <authorList>
            <person name="Meier V. D."/>
        </authorList>
    </citation>
    <scope>NUCLEOTIDE SEQUENCE</scope>
    <source>
        <strain evidence="2">AVDCRST_MAG18</strain>
    </source>
</reference>
<dbReference type="AlphaFoldDB" id="A0A6J4VVQ3"/>
<name>A0A6J4VVQ3_9BACT</name>
<protein>
    <submittedName>
        <fullName evidence="2">Uncharacterized protein</fullName>
    </submittedName>
</protein>
<feature type="non-terminal residue" evidence="2">
    <location>
        <position position="1"/>
    </location>
</feature>
<evidence type="ECO:0000256" key="1">
    <source>
        <dbReference type="SAM" id="MobiDB-lite"/>
    </source>
</evidence>
<dbReference type="EMBL" id="CADCWN010000420">
    <property type="protein sequence ID" value="CAA9590911.1"/>
    <property type="molecule type" value="Genomic_DNA"/>
</dbReference>
<organism evidence="2">
    <name type="scientific">uncultured Thermomicrobiales bacterium</name>
    <dbReference type="NCBI Taxonomy" id="1645740"/>
    <lineage>
        <taxon>Bacteria</taxon>
        <taxon>Pseudomonadati</taxon>
        <taxon>Thermomicrobiota</taxon>
        <taxon>Thermomicrobia</taxon>
        <taxon>Thermomicrobiales</taxon>
        <taxon>environmental samples</taxon>
    </lineage>
</organism>
<sequence>VRLATPGSVHPVPHVRTRGHVDAPPMPSVLPPKGRGHPHHPRGRARRSGFLACAESRL</sequence>
<feature type="compositionally biased region" description="Basic residues" evidence="1">
    <location>
        <begin position="34"/>
        <end position="47"/>
    </location>
</feature>
<accession>A0A6J4VVQ3</accession>
<feature type="region of interest" description="Disordered" evidence="1">
    <location>
        <begin position="1"/>
        <end position="58"/>
    </location>
</feature>